<dbReference type="EMBL" id="WWCO01000007">
    <property type="protein sequence ID" value="MYM34997.1"/>
    <property type="molecule type" value="Genomic_DNA"/>
</dbReference>
<dbReference type="SMART" id="SM00387">
    <property type="entry name" value="HATPase_c"/>
    <property type="match status" value="1"/>
</dbReference>
<dbReference type="PROSITE" id="PS50109">
    <property type="entry name" value="HIS_KIN"/>
    <property type="match status" value="1"/>
</dbReference>
<dbReference type="EC" id="2.7.13.3" evidence="2"/>
<gene>
    <name evidence="9" type="primary">prsK</name>
    <name evidence="9" type="ORF">GTP38_11690</name>
</gene>
<dbReference type="Gene3D" id="3.30.565.10">
    <property type="entry name" value="Histidine kinase-like ATPase, C-terminal domain"/>
    <property type="match status" value="1"/>
</dbReference>
<dbReference type="PANTHER" id="PTHR44936:SF10">
    <property type="entry name" value="SENSOR PROTEIN RSTB"/>
    <property type="match status" value="1"/>
</dbReference>
<sequence length="678" mass="74269">MQWDGTAAVVAFSHGVAALAFGLLALALLWRGRRQGPHARAMAAAALATALWAVCTSVAMSVWPDADPLWAVAPEALRTAGWLALLLRLAGAGRRALAGAMLLPVATLAVAAHGDASPLLLAALPLASSVLAMLLVEHLYRNAPQNTRWGIKYACLAMGALFAYDFYLYSDAMLLRRVHPDIWAARGIINALSAPLLAMAIARGPSWTPSLQLSRQIMFHSAALLGAAIYLMAMAVSAWYLRYVGGAWGALMQLACLCGAALLLIIVLFSGAMRARLKLFIGKHFYQGRYDYREEWQRVTRALADDTGGLSERAIQSVAGLVESPAGMLWLQRDDNIYLPVARWNWPLPQAEEREAGPLCRLLAGRGWVIDLPEWRQHPQRYDGLPAPMWAAGLWLIVPLMLERSLFGFICLAPPRTALQLNWEVRDVLKIAGSQAASYLAHRASAESLSVARQFESFNRMSTFIVHDLKNLVSQISLLLVNAEKHQANPAFQADMLETLAHSLAKMKHLLLKLRRDDAPDAATPLRLDEVLMRAIQVHAGSEPRPSLELRAAGLTVLANGPRLERVIGHMIQNAIDATPRDGRVAVRMLVRDGAAVIELTDTGHGMSEQFMREQLFQPFVSTKAAGMGIGVFESREYLREVGGHLHVTSAPSQGTTFRVTLPLHKEFQHGQEQVTGR</sequence>
<feature type="transmembrane region" description="Helical" evidence="7">
    <location>
        <begin position="6"/>
        <end position="30"/>
    </location>
</feature>
<keyword evidence="5 9" id="KW-0418">Kinase</keyword>
<keyword evidence="4" id="KW-0547">Nucleotide-binding</keyword>
<evidence type="ECO:0000256" key="7">
    <source>
        <dbReference type="SAM" id="Phobius"/>
    </source>
</evidence>
<evidence type="ECO:0000313" key="9">
    <source>
        <dbReference type="EMBL" id="MYM34997.1"/>
    </source>
</evidence>
<dbReference type="PANTHER" id="PTHR44936">
    <property type="entry name" value="SENSOR PROTEIN CREC"/>
    <property type="match status" value="1"/>
</dbReference>
<feature type="transmembrane region" description="Helical" evidence="7">
    <location>
        <begin position="96"/>
        <end position="113"/>
    </location>
</feature>
<dbReference type="NCBIfam" id="TIGR02916">
    <property type="entry name" value="PEP_his_kin"/>
    <property type="match status" value="1"/>
</dbReference>
<dbReference type="RefSeq" id="WP_160990394.1">
    <property type="nucleotide sequence ID" value="NZ_WWCO01000007.1"/>
</dbReference>
<keyword evidence="7" id="KW-0472">Membrane</keyword>
<feature type="domain" description="Histidine kinase" evidence="8">
    <location>
        <begin position="464"/>
        <end position="666"/>
    </location>
</feature>
<feature type="transmembrane region" description="Helical" evidence="7">
    <location>
        <begin position="42"/>
        <end position="63"/>
    </location>
</feature>
<evidence type="ECO:0000256" key="1">
    <source>
        <dbReference type="ARBA" id="ARBA00000085"/>
    </source>
</evidence>
<feature type="transmembrane region" description="Helical" evidence="7">
    <location>
        <begin position="247"/>
        <end position="269"/>
    </location>
</feature>
<keyword evidence="7" id="KW-1133">Transmembrane helix</keyword>
<dbReference type="InterPro" id="IPR004358">
    <property type="entry name" value="Sig_transdc_His_kin-like_C"/>
</dbReference>
<evidence type="ECO:0000259" key="8">
    <source>
        <dbReference type="PROSITE" id="PS50109"/>
    </source>
</evidence>
<evidence type="ECO:0000256" key="6">
    <source>
        <dbReference type="ARBA" id="ARBA00022840"/>
    </source>
</evidence>
<dbReference type="InterPro" id="IPR036890">
    <property type="entry name" value="HATPase_C_sf"/>
</dbReference>
<dbReference type="SUPFAM" id="SSF55874">
    <property type="entry name" value="ATPase domain of HSP90 chaperone/DNA topoisomerase II/histidine kinase"/>
    <property type="match status" value="1"/>
</dbReference>
<keyword evidence="7" id="KW-0812">Transmembrane</keyword>
<evidence type="ECO:0000256" key="4">
    <source>
        <dbReference type="ARBA" id="ARBA00022741"/>
    </source>
</evidence>
<evidence type="ECO:0000313" key="10">
    <source>
        <dbReference type="Proteomes" id="UP000449678"/>
    </source>
</evidence>
<proteinExistence type="predicted"/>
<dbReference type="GO" id="GO:0004673">
    <property type="term" value="F:protein histidine kinase activity"/>
    <property type="evidence" value="ECO:0007669"/>
    <property type="project" value="UniProtKB-EC"/>
</dbReference>
<comment type="catalytic activity">
    <reaction evidence="1">
        <text>ATP + protein L-histidine = ADP + protein N-phospho-L-histidine.</text>
        <dbReference type="EC" id="2.7.13.3"/>
    </reaction>
</comment>
<accession>A0ABW9VBI6</accession>
<dbReference type="InterPro" id="IPR003594">
    <property type="entry name" value="HATPase_dom"/>
</dbReference>
<dbReference type="Proteomes" id="UP000449678">
    <property type="component" value="Unassembled WGS sequence"/>
</dbReference>
<evidence type="ECO:0000256" key="2">
    <source>
        <dbReference type="ARBA" id="ARBA00012438"/>
    </source>
</evidence>
<feature type="transmembrane region" description="Helical" evidence="7">
    <location>
        <begin position="182"/>
        <end position="202"/>
    </location>
</feature>
<dbReference type="InterPro" id="IPR014265">
    <property type="entry name" value="XrtA/PrsK"/>
</dbReference>
<organism evidence="9 10">
    <name type="scientific">Duganella lactea</name>
    <dbReference type="NCBI Taxonomy" id="2692173"/>
    <lineage>
        <taxon>Bacteria</taxon>
        <taxon>Pseudomonadati</taxon>
        <taxon>Pseudomonadota</taxon>
        <taxon>Betaproteobacteria</taxon>
        <taxon>Burkholderiales</taxon>
        <taxon>Oxalobacteraceae</taxon>
        <taxon>Telluria group</taxon>
        <taxon>Duganella</taxon>
    </lineage>
</organism>
<feature type="transmembrane region" description="Helical" evidence="7">
    <location>
        <begin position="151"/>
        <end position="170"/>
    </location>
</feature>
<evidence type="ECO:0000256" key="5">
    <source>
        <dbReference type="ARBA" id="ARBA00022777"/>
    </source>
</evidence>
<dbReference type="InterPro" id="IPR050980">
    <property type="entry name" value="2C_sensor_his_kinase"/>
</dbReference>
<name>A0ABW9VBI6_9BURK</name>
<protein>
    <recommendedName>
        <fullName evidence="2">histidine kinase</fullName>
        <ecNumber evidence="2">2.7.13.3</ecNumber>
    </recommendedName>
</protein>
<comment type="caution">
    <text evidence="9">The sequence shown here is derived from an EMBL/GenBank/DDBJ whole genome shotgun (WGS) entry which is preliminary data.</text>
</comment>
<evidence type="ECO:0000256" key="3">
    <source>
        <dbReference type="ARBA" id="ARBA00022679"/>
    </source>
</evidence>
<feature type="transmembrane region" description="Helical" evidence="7">
    <location>
        <begin position="222"/>
        <end position="241"/>
    </location>
</feature>
<reference evidence="9 10" key="1">
    <citation type="submission" date="2019-12" db="EMBL/GenBank/DDBJ databases">
        <title>Novel species isolated from a subtropical stream in China.</title>
        <authorList>
            <person name="Lu H."/>
        </authorList>
    </citation>
    <scope>NUCLEOTIDE SEQUENCE [LARGE SCALE GENOMIC DNA]</scope>
    <source>
        <strain evidence="9 10">FT94W</strain>
    </source>
</reference>
<dbReference type="SUPFAM" id="SSF55781">
    <property type="entry name" value="GAF domain-like"/>
    <property type="match status" value="1"/>
</dbReference>
<keyword evidence="10" id="KW-1185">Reference proteome</keyword>
<keyword evidence="6" id="KW-0067">ATP-binding</keyword>
<dbReference type="InterPro" id="IPR005467">
    <property type="entry name" value="His_kinase_dom"/>
</dbReference>
<feature type="transmembrane region" description="Helical" evidence="7">
    <location>
        <begin position="119"/>
        <end position="139"/>
    </location>
</feature>
<dbReference type="PRINTS" id="PR00344">
    <property type="entry name" value="BCTRLSENSOR"/>
</dbReference>
<dbReference type="Pfam" id="PF02518">
    <property type="entry name" value="HATPase_c"/>
    <property type="match status" value="1"/>
</dbReference>
<keyword evidence="3 9" id="KW-0808">Transferase</keyword>